<dbReference type="KEGG" id="sgl:SG1303"/>
<accession>Q2NTE7</accession>
<evidence type="ECO:0000313" key="3">
    <source>
        <dbReference type="Proteomes" id="UP000001932"/>
    </source>
</evidence>
<dbReference type="EMBL" id="AP008232">
    <property type="protein sequence ID" value="BAE74578.1"/>
    <property type="molecule type" value="Genomic_DNA"/>
</dbReference>
<sequence length="125" mass="13329">MSNIKTEGCAWHWQLDDEAPEASASGTHTQAFARLMRQGAPAAGEGGAMPFIARNANARYRLVGGSADGLICDISDGPDGLQMLVIVLETDLYHQLCAVAPRLSAVLRKAGYRMSLEVSRAEPDA</sequence>
<evidence type="ECO:0000313" key="1">
    <source>
        <dbReference type="EMBL" id="BAE74578.1"/>
    </source>
</evidence>
<evidence type="ECO:0000313" key="2">
    <source>
        <dbReference type="EMBL" id="CRL45299.1"/>
    </source>
</evidence>
<dbReference type="EMBL" id="LN854557">
    <property type="protein sequence ID" value="CRL45299.1"/>
    <property type="molecule type" value="Genomic_DNA"/>
</dbReference>
<proteinExistence type="predicted"/>
<dbReference type="AlphaFoldDB" id="Q2NTE7"/>
<reference evidence="2 4" key="2">
    <citation type="submission" date="2015-05" db="EMBL/GenBank/DDBJ databases">
        <authorList>
            <person name="Goodhead I."/>
        </authorList>
    </citation>
    <scope>NUCLEOTIDE SEQUENCE [LARGE SCALE GENOMIC DNA]</scope>
    <source>
        <strain evidence="2">B4</strain>
        <strain evidence="4">morsitans</strain>
    </source>
</reference>
<gene>
    <name evidence="1" type="ordered locus">SG1303</name>
    <name evidence="2" type="ORF">SGGMMB4_02914</name>
</gene>
<dbReference type="Proteomes" id="UP000245838">
    <property type="component" value="Chromosome sggmmb4_Chromosome"/>
</dbReference>
<protein>
    <submittedName>
        <fullName evidence="1">Type III secretion apparatus</fullName>
    </submittedName>
</protein>
<evidence type="ECO:0000313" key="4">
    <source>
        <dbReference type="Proteomes" id="UP000245838"/>
    </source>
</evidence>
<dbReference type="RefSeq" id="WP_011411132.1">
    <property type="nucleotide sequence ID" value="NC_007712.1"/>
</dbReference>
<dbReference type="STRING" id="343509.SG1303"/>
<name>Q2NTE7_SODGM</name>
<organism evidence="1 3">
    <name type="scientific">Sodalis glossinidius (strain morsitans)</name>
    <dbReference type="NCBI Taxonomy" id="343509"/>
    <lineage>
        <taxon>Bacteria</taxon>
        <taxon>Pseudomonadati</taxon>
        <taxon>Pseudomonadota</taxon>
        <taxon>Gammaproteobacteria</taxon>
        <taxon>Enterobacterales</taxon>
        <taxon>Bruguierivoracaceae</taxon>
        <taxon>Sodalis</taxon>
    </lineage>
</organism>
<reference evidence="1 3" key="1">
    <citation type="journal article" date="2006" name="Genome Res.">
        <title>Massive genome erosion and functional adaptations provide insights into the symbiotic lifestyle of Sodalis glossinidius in the tsetse host.</title>
        <authorList>
            <person name="Toh H."/>
            <person name="Weiss B.L."/>
            <person name="Perkin S.A.H."/>
            <person name="Yamashita A."/>
            <person name="Oshima K."/>
            <person name="Hattori M."/>
            <person name="Aksoy S."/>
        </authorList>
    </citation>
    <scope>NUCLEOTIDE SEQUENCE [LARGE SCALE GENOMIC DNA]</scope>
    <source>
        <strain evidence="3">morsitans</strain>
        <strain evidence="1">Morsitans</strain>
    </source>
</reference>
<keyword evidence="3" id="KW-1185">Reference proteome</keyword>
<dbReference type="Proteomes" id="UP000001932">
    <property type="component" value="Chromosome"/>
</dbReference>
<dbReference type="HOGENOM" id="CLU_1988591_0_0_6"/>
<dbReference type="OrthoDB" id="6637013at2"/>
<dbReference type="BioCyc" id="SGLO343509:SGP1_RS23995-MONOMER"/>